<gene>
    <name evidence="1" type="ORF">BROSI_A2301</name>
</gene>
<protein>
    <recommendedName>
        <fullName evidence="3">HEPN domain-containing protein</fullName>
    </recommendedName>
</protein>
<dbReference type="PANTHER" id="PTHR34237:SF1">
    <property type="entry name" value="PAREP8"/>
    <property type="match status" value="1"/>
</dbReference>
<name>A0ABQ0JYJ3_9BACT</name>
<comment type="caution">
    <text evidence="1">The sequence shown here is derived from an EMBL/GenBank/DDBJ whole genome shotgun (WGS) entry which is preliminary data.</text>
</comment>
<reference evidence="2" key="1">
    <citation type="journal article" date="2015" name="Genome Announc.">
        <title>Draft Genome Sequence of an Anaerobic Ammonium-Oxidizing Bacterium, "Candidatus Brocadia sinica".</title>
        <authorList>
            <person name="Oshiki M."/>
            <person name="Shinyako-Hata K."/>
            <person name="Satoh H."/>
            <person name="Okabe S."/>
        </authorList>
    </citation>
    <scope>NUCLEOTIDE SEQUENCE [LARGE SCALE GENOMIC DNA]</scope>
    <source>
        <strain evidence="2">JPN1</strain>
    </source>
</reference>
<keyword evidence="2" id="KW-1185">Reference proteome</keyword>
<dbReference type="Proteomes" id="UP000032309">
    <property type="component" value="Unassembled WGS sequence"/>
</dbReference>
<proteinExistence type="predicted"/>
<dbReference type="PANTHER" id="PTHR34237">
    <property type="entry name" value="PAREP8-RELATED"/>
    <property type="match status" value="1"/>
</dbReference>
<dbReference type="Gene3D" id="1.20.120.330">
    <property type="entry name" value="Nucleotidyltransferases domain 2"/>
    <property type="match status" value="1"/>
</dbReference>
<dbReference type="Pfam" id="PF05942">
    <property type="entry name" value="PaREP1"/>
    <property type="match status" value="1"/>
</dbReference>
<evidence type="ECO:0008006" key="3">
    <source>
        <dbReference type="Google" id="ProtNLM"/>
    </source>
</evidence>
<evidence type="ECO:0000313" key="1">
    <source>
        <dbReference type="EMBL" id="GAN33767.1"/>
    </source>
</evidence>
<dbReference type="EMBL" id="BAFN01000001">
    <property type="protein sequence ID" value="GAN33767.1"/>
    <property type="molecule type" value="Genomic_DNA"/>
</dbReference>
<accession>A0ABQ0JYJ3</accession>
<evidence type="ECO:0000313" key="2">
    <source>
        <dbReference type="Proteomes" id="UP000032309"/>
    </source>
</evidence>
<organism evidence="1 2">
    <name type="scientific">Candidatus Brocadia sinica JPN1</name>
    <dbReference type="NCBI Taxonomy" id="1197129"/>
    <lineage>
        <taxon>Bacteria</taxon>
        <taxon>Pseudomonadati</taxon>
        <taxon>Planctomycetota</taxon>
        <taxon>Candidatus Brocadiia</taxon>
        <taxon>Candidatus Brocadiales</taxon>
        <taxon>Candidatus Brocadiaceae</taxon>
        <taxon>Candidatus Brocadia</taxon>
    </lineage>
</organism>
<sequence length="122" mass="13842">MKNGRIKKYAELSEKYLHDAEILLKKGDPSQASEKLWGATATIVKAIAAQRKKTLKTHEGIKFFLAQIARELNDESVNNVSLVAEGLHQNFYENAEHPDSVKKGAKTIKQFVTRMRNRFSLN</sequence>
<dbReference type="RefSeq" id="WP_052563851.1">
    <property type="nucleotide sequence ID" value="NZ_BAFN01000001.1"/>
</dbReference>
<dbReference type="InterPro" id="IPR010268">
    <property type="entry name" value="PaREP1"/>
</dbReference>